<dbReference type="OrthoDB" id="6500128at2759"/>
<dbReference type="SUPFAM" id="SSF52540">
    <property type="entry name" value="P-loop containing nucleoside triphosphate hydrolases"/>
    <property type="match status" value="2"/>
</dbReference>
<accession>A0A1J7IT01</accession>
<dbReference type="GO" id="GO:0005524">
    <property type="term" value="F:ATP binding"/>
    <property type="evidence" value="ECO:0007669"/>
    <property type="project" value="UniProtKB-KW"/>
</dbReference>
<feature type="transmembrane region" description="Helical" evidence="10">
    <location>
        <begin position="319"/>
        <end position="339"/>
    </location>
</feature>
<keyword evidence="7 10" id="KW-1133">Transmembrane helix</keyword>
<keyword evidence="6" id="KW-0067">ATP-binding</keyword>
<feature type="transmembrane region" description="Helical" evidence="10">
    <location>
        <begin position="972"/>
        <end position="991"/>
    </location>
</feature>
<evidence type="ECO:0000313" key="14">
    <source>
        <dbReference type="Proteomes" id="UP000182658"/>
    </source>
</evidence>
<keyword evidence="5" id="KW-0547">Nucleotide-binding</keyword>
<dbReference type="GO" id="GO:0016887">
    <property type="term" value="F:ATP hydrolysis activity"/>
    <property type="evidence" value="ECO:0007669"/>
    <property type="project" value="InterPro"/>
</dbReference>
<evidence type="ECO:0000256" key="3">
    <source>
        <dbReference type="ARBA" id="ARBA00022448"/>
    </source>
</evidence>
<evidence type="ECO:0000256" key="1">
    <source>
        <dbReference type="ARBA" id="ARBA00004141"/>
    </source>
</evidence>
<dbReference type="InterPro" id="IPR003593">
    <property type="entry name" value="AAA+_ATPase"/>
</dbReference>
<keyword evidence="3" id="KW-0813">Transport</keyword>
<feature type="domain" description="ABC transmembrane type-1" evidence="12">
    <location>
        <begin position="712"/>
        <end position="999"/>
    </location>
</feature>
<comment type="subcellular location">
    <subcellularLocation>
        <location evidence="1">Membrane</location>
        <topology evidence="1">Multi-pass membrane protein</topology>
    </subcellularLocation>
</comment>
<dbReference type="FunFam" id="3.40.50.300:FF:000251">
    <property type="entry name" value="ABC transporter B family member 19"/>
    <property type="match status" value="1"/>
</dbReference>
<keyword evidence="13" id="KW-0378">Hydrolase</keyword>
<name>A0A1J7IT01_9PEZI</name>
<keyword evidence="14" id="KW-1185">Reference proteome</keyword>
<evidence type="ECO:0000256" key="5">
    <source>
        <dbReference type="ARBA" id="ARBA00022741"/>
    </source>
</evidence>
<feature type="transmembrane region" description="Helical" evidence="10">
    <location>
        <begin position="203"/>
        <end position="224"/>
    </location>
</feature>
<dbReference type="Gene3D" id="1.20.1560.10">
    <property type="entry name" value="ABC transporter type 1, transmembrane domain"/>
    <property type="match status" value="1"/>
</dbReference>
<evidence type="ECO:0000256" key="4">
    <source>
        <dbReference type="ARBA" id="ARBA00022692"/>
    </source>
</evidence>
<feature type="compositionally biased region" description="Basic and acidic residues" evidence="9">
    <location>
        <begin position="1248"/>
        <end position="1260"/>
    </location>
</feature>
<evidence type="ECO:0000256" key="9">
    <source>
        <dbReference type="SAM" id="MobiDB-lite"/>
    </source>
</evidence>
<feature type="transmembrane region" description="Helical" evidence="10">
    <location>
        <begin position="752"/>
        <end position="779"/>
    </location>
</feature>
<dbReference type="InterPro" id="IPR039421">
    <property type="entry name" value="Type_1_exporter"/>
</dbReference>
<dbReference type="STRING" id="1408157.A0A1J7IT01"/>
<dbReference type="CDD" id="cd03249">
    <property type="entry name" value="ABC_MTABC3_MDL1_MDL2"/>
    <property type="match status" value="1"/>
</dbReference>
<dbReference type="InParanoid" id="A0A1J7IT01"/>
<dbReference type="SUPFAM" id="SSF90123">
    <property type="entry name" value="ABC transporter transmembrane region"/>
    <property type="match status" value="2"/>
</dbReference>
<dbReference type="Pfam" id="PF00664">
    <property type="entry name" value="ABC_membrane"/>
    <property type="match status" value="2"/>
</dbReference>
<comment type="similarity">
    <text evidence="2">Belongs to the ABC transporter superfamily. ABCB family. Multidrug resistance exporter (TC 3.A.1.201) subfamily.</text>
</comment>
<feature type="region of interest" description="Disordered" evidence="9">
    <location>
        <begin position="1"/>
        <end position="32"/>
    </location>
</feature>
<dbReference type="InterPro" id="IPR003439">
    <property type="entry name" value="ABC_transporter-like_ATP-bd"/>
</dbReference>
<feature type="transmembrane region" description="Helical" evidence="10">
    <location>
        <begin position="284"/>
        <end position="307"/>
    </location>
</feature>
<dbReference type="InterPro" id="IPR036640">
    <property type="entry name" value="ABC1_TM_sf"/>
</dbReference>
<feature type="region of interest" description="Disordered" evidence="9">
    <location>
        <begin position="1235"/>
        <end position="1265"/>
    </location>
</feature>
<evidence type="ECO:0000256" key="10">
    <source>
        <dbReference type="SAM" id="Phobius"/>
    </source>
</evidence>
<organism evidence="13 14">
    <name type="scientific">Coniochaeta ligniaria NRRL 30616</name>
    <dbReference type="NCBI Taxonomy" id="1408157"/>
    <lineage>
        <taxon>Eukaryota</taxon>
        <taxon>Fungi</taxon>
        <taxon>Dikarya</taxon>
        <taxon>Ascomycota</taxon>
        <taxon>Pezizomycotina</taxon>
        <taxon>Sordariomycetes</taxon>
        <taxon>Sordariomycetidae</taxon>
        <taxon>Coniochaetales</taxon>
        <taxon>Coniochaetaceae</taxon>
        <taxon>Coniochaeta</taxon>
    </lineage>
</organism>
<proteinExistence type="inferred from homology"/>
<sequence length="1324" mass="144110">MSDSPSYSDQVTGSNAGETKRTVTKDGGVGSQESSAFKSYLRVFSYNDTIGWCLNAVAFVCMVAAGALLPLMDIVFGRFVTIFNNYLIGSISPEDYRGEVNKYTLWFVYLFIAKFILVYAWTVLISTNAIRTTRSLRLSFLRHTLRQEIAFFDSSEAGSVSGYVTTNGNLVNSGISEKLGLAVQAISTFVAAFIVAFAVQWKLTLICICVVPTILLVTCVCMVIDTAQENHIMSIHARAGRLAEEAFASVRTVHAFWAYPKLARQYEDILDEAGEVGRKKSPNYAVLFSVEFFSIFSGYGLAFWQGVRMYRNGEIEQPGQVITVIFAVLLAAQALTQIAPQTVIISKAAAAADELFRTIDRPSQIDSLSESGLAPDSCRGEIQFSNVSFCYPSRPGVQVLNNLSLTIAANKTTAIVGPSGCGKSTLIGLIERWFTPTSGTVTLDGTPLSDYNLRWLRTTVRLVQQEPTLFSGSVFENVANGLAGTPLNDISHAEKTKLVQEACKAAYAHEFISQLPNGYDTPIGERAGLLSGGQKQRIAIARAVVSNPRVLLLDEATSALDPAAEKIVQRALDRVAVGRTVVVIAHRLATVRNADRIVVVDAGRVVEGGTHDELVARGPERGIYARLVVAQDLGETGAGDKEGGELQEETDVEVGELEKGVTEKTPSVRNTSQARIGDSDELQEVQGLPNYNLFKCLSIVIREQRSLYTVWIIFTICAVVGGATYPALAILFSRVTSAFQLTGDAMVRRGDFYALMFFVVALGNLVAYAVLGWVCNVIAQKIIKAYKLDMFNSILRQGMAFFDSPSNTTGALVSRLSTEPQQMQELLSFNIGLIMIIIIQLTSSCILAIATGWKLGLVLVFGALPPLVVSGYLRIRLEFKLDGDTASRFADSAGIASEAVSAIRTVASLALEHEVLRRYEESLRCIAARSVKSLGWTMFWYSLSQSISFLAMALGFWYGGRLISFGDYTADQFYTVFIGVIFSGEAAAAFFQYSTSLTKAISAMNYIFWLRGQVSTEMRDDHPPHGEQWHDGASGAAVECRDLQFSYPQRPLAKVLKGVSIKIQPGSFVALVGASGSGKTTMISLLERFYSPTRGTILLSGTDASSIHLGTYRSSIALVQQEPVLYQGSIRDNIALGLLDINPSTTSLSANDPETEERIIQACKQANIYDFIASLPDGLSTPCGSQGLRLSGGQRQRITIARALVRRPRLLLLDEATSSLDTESERIVQRALDRAMGAEEEDEDGDGDGEKGGVGEEEARKKRRRTTVAVAHRLSTVKNADAIYVFAQGLVVESGTHEELIARKGVYYDMCLGQSLDRKVDGAS</sequence>
<dbReference type="GO" id="GO:0015421">
    <property type="term" value="F:ABC-type oligopeptide transporter activity"/>
    <property type="evidence" value="ECO:0007669"/>
    <property type="project" value="TreeGrafter"/>
</dbReference>
<dbReference type="FunFam" id="1.20.1560.10:FF:000057">
    <property type="entry name" value="ABC multidrug transporter SitT"/>
    <property type="match status" value="2"/>
</dbReference>
<dbReference type="Gene3D" id="3.40.50.300">
    <property type="entry name" value="P-loop containing nucleotide triphosphate hydrolases"/>
    <property type="match status" value="2"/>
</dbReference>
<keyword evidence="8 10" id="KW-0472">Membrane</keyword>
<evidence type="ECO:0000313" key="13">
    <source>
        <dbReference type="EMBL" id="OIW30791.1"/>
    </source>
</evidence>
<feature type="domain" description="ABC transporter" evidence="11">
    <location>
        <begin position="382"/>
        <end position="627"/>
    </location>
</feature>
<dbReference type="InterPro" id="IPR027417">
    <property type="entry name" value="P-loop_NTPase"/>
</dbReference>
<feature type="domain" description="ABC transmembrane type-1" evidence="12">
    <location>
        <begin position="56"/>
        <end position="347"/>
    </location>
</feature>
<feature type="compositionally biased region" description="Acidic residues" evidence="9">
    <location>
        <begin position="1238"/>
        <end position="1247"/>
    </location>
</feature>
<dbReference type="GO" id="GO:0090374">
    <property type="term" value="P:oligopeptide export from mitochondrion"/>
    <property type="evidence" value="ECO:0007669"/>
    <property type="project" value="TreeGrafter"/>
</dbReference>
<dbReference type="PANTHER" id="PTHR43394">
    <property type="entry name" value="ATP-DEPENDENT PERMEASE MDL1, MITOCHONDRIAL"/>
    <property type="match status" value="1"/>
</dbReference>
<dbReference type="Proteomes" id="UP000182658">
    <property type="component" value="Unassembled WGS sequence"/>
</dbReference>
<feature type="domain" description="ABC transporter" evidence="11">
    <location>
        <begin position="1038"/>
        <end position="1313"/>
    </location>
</feature>
<dbReference type="SMART" id="SM00382">
    <property type="entry name" value="AAA"/>
    <property type="match status" value="2"/>
</dbReference>
<gene>
    <name evidence="13" type="ORF">CONLIGDRAFT_679546</name>
</gene>
<dbReference type="EMBL" id="KV875096">
    <property type="protein sequence ID" value="OIW30791.1"/>
    <property type="molecule type" value="Genomic_DNA"/>
</dbReference>
<dbReference type="PROSITE" id="PS50929">
    <property type="entry name" value="ABC_TM1F"/>
    <property type="match status" value="2"/>
</dbReference>
<reference evidence="13 14" key="1">
    <citation type="submission" date="2016-10" db="EMBL/GenBank/DDBJ databases">
        <title>Draft genome sequence of Coniochaeta ligniaria NRRL30616, a lignocellulolytic fungus for bioabatement of inhibitors in plant biomass hydrolysates.</title>
        <authorList>
            <consortium name="DOE Joint Genome Institute"/>
            <person name="Jimenez D.J."/>
            <person name="Hector R.E."/>
            <person name="Riley R."/>
            <person name="Sun H."/>
            <person name="Grigoriev I.V."/>
            <person name="Van Elsas J.D."/>
            <person name="Nichols N.N."/>
        </authorList>
    </citation>
    <scope>NUCLEOTIDE SEQUENCE [LARGE SCALE GENOMIC DNA]</scope>
    <source>
        <strain evidence="13 14">NRRL 30616</strain>
    </source>
</reference>
<dbReference type="CDD" id="cd18578">
    <property type="entry name" value="ABC_6TM_Pgp_ABCB1_D2_like"/>
    <property type="match status" value="1"/>
</dbReference>
<dbReference type="GO" id="GO:0005743">
    <property type="term" value="C:mitochondrial inner membrane"/>
    <property type="evidence" value="ECO:0007669"/>
    <property type="project" value="TreeGrafter"/>
</dbReference>
<evidence type="ECO:0000256" key="8">
    <source>
        <dbReference type="ARBA" id="ARBA00023136"/>
    </source>
</evidence>
<evidence type="ECO:0000259" key="11">
    <source>
        <dbReference type="PROSITE" id="PS50893"/>
    </source>
</evidence>
<feature type="transmembrane region" description="Helical" evidence="10">
    <location>
        <begin position="179"/>
        <end position="197"/>
    </location>
</feature>
<protein>
    <submittedName>
        <fullName evidence="13">p-loop containing nucleoside triphosphate hydrolase protein</fullName>
    </submittedName>
</protein>
<dbReference type="PROSITE" id="PS50893">
    <property type="entry name" value="ABC_TRANSPORTER_2"/>
    <property type="match status" value="2"/>
</dbReference>
<dbReference type="FunFam" id="3.40.50.300:FF:000967">
    <property type="entry name" value="ABC multidrug transporter mdr4"/>
    <property type="match status" value="1"/>
</dbReference>
<feature type="transmembrane region" description="Helical" evidence="10">
    <location>
        <begin position="939"/>
        <end position="960"/>
    </location>
</feature>
<keyword evidence="4 10" id="KW-0812">Transmembrane</keyword>
<evidence type="ECO:0000256" key="2">
    <source>
        <dbReference type="ARBA" id="ARBA00007577"/>
    </source>
</evidence>
<feature type="transmembrane region" description="Helical" evidence="10">
    <location>
        <begin position="49"/>
        <end position="68"/>
    </location>
</feature>
<dbReference type="PROSITE" id="PS00211">
    <property type="entry name" value="ABC_TRANSPORTER_1"/>
    <property type="match status" value="2"/>
</dbReference>
<evidence type="ECO:0000256" key="7">
    <source>
        <dbReference type="ARBA" id="ARBA00022989"/>
    </source>
</evidence>
<dbReference type="Pfam" id="PF00005">
    <property type="entry name" value="ABC_tran"/>
    <property type="match status" value="2"/>
</dbReference>
<feature type="transmembrane region" description="Helical" evidence="10">
    <location>
        <begin position="826"/>
        <end position="849"/>
    </location>
</feature>
<dbReference type="CDD" id="cd18577">
    <property type="entry name" value="ABC_6TM_Pgp_ABCB1_D1_like"/>
    <property type="match status" value="1"/>
</dbReference>
<feature type="compositionally biased region" description="Polar residues" evidence="9">
    <location>
        <begin position="1"/>
        <end position="17"/>
    </location>
</feature>
<dbReference type="InterPro" id="IPR017871">
    <property type="entry name" value="ABC_transporter-like_CS"/>
</dbReference>
<feature type="transmembrane region" description="Helical" evidence="10">
    <location>
        <begin position="707"/>
        <end position="732"/>
    </location>
</feature>
<dbReference type="InterPro" id="IPR011527">
    <property type="entry name" value="ABC1_TM_dom"/>
</dbReference>
<evidence type="ECO:0000259" key="12">
    <source>
        <dbReference type="PROSITE" id="PS50929"/>
    </source>
</evidence>
<feature type="transmembrane region" description="Helical" evidence="10">
    <location>
        <begin position="105"/>
        <end position="130"/>
    </location>
</feature>
<dbReference type="PANTHER" id="PTHR43394:SF27">
    <property type="entry name" value="ATP-DEPENDENT TRANSLOCASE ABCB1-LIKE"/>
    <property type="match status" value="1"/>
</dbReference>
<evidence type="ECO:0000256" key="6">
    <source>
        <dbReference type="ARBA" id="ARBA00022840"/>
    </source>
</evidence>